<keyword evidence="9" id="KW-0472">Membrane</keyword>
<evidence type="ECO:0000256" key="1">
    <source>
        <dbReference type="ARBA" id="ARBA00001962"/>
    </source>
</evidence>
<keyword evidence="5 8" id="KW-0547">Nucleotide-binding</keyword>
<dbReference type="CDD" id="cd01049">
    <property type="entry name" value="RNRR2"/>
    <property type="match status" value="1"/>
</dbReference>
<dbReference type="InterPro" id="IPR005144">
    <property type="entry name" value="ATP-cone_dom"/>
</dbReference>
<sequence length="423" mass="49044">MALSKTIKKRDNSIVEFKLEKVTNAISKAGRETGEFDSEESEALAQDVLEALSKSNDGENELSVEYVQDIVEMILLNSEYKITAKAYILYREKRSQERKPDIFKQRLNLKPYEYPQLNAYKEAVQHSYWLHTEFNYTSDIHDYKVNISDKERNVIKNAMLAISQVEVAVKNFWGDLHNRMPKPEVGAVGAIFGESEVRHSDAYSHLLEILGLNSEFERIQDIPALANRVNSLTQAVKYTKSESNKDFTLSLILFSLFIEHVSLFSQFLVIMSFNKHKNMFKGMSNAIEATSKEEQLHGLFGIELVDIIRNENPKWFNEDMTAKVYEACKKTFESEMKVIDWIYEDGDLDFLPKNVVKEFIKNRLNNSLKSTGFEPLFDVDMELVEQTDWFDDEIIGTKHVDFFDKRSVNYTKRTRSITSSDLF</sequence>
<comment type="subunit">
    <text evidence="3">Tetramer of two alpha and two beta subunits.</text>
</comment>
<dbReference type="PANTHER" id="PTHR21075:SF0">
    <property type="entry name" value="ANAEROBIC RIBONUCLEOSIDE-TRIPHOSPHATE REDUCTASE"/>
    <property type="match status" value="1"/>
</dbReference>
<keyword evidence="9" id="KW-1133">Transmembrane helix</keyword>
<proteinExistence type="inferred from homology"/>
<evidence type="ECO:0000313" key="12">
    <source>
        <dbReference type="Proteomes" id="UP000596049"/>
    </source>
</evidence>
<dbReference type="RefSeq" id="WP_053596764.1">
    <property type="nucleotide sequence ID" value="NZ_CP067341.1"/>
</dbReference>
<keyword evidence="12" id="KW-1185">Reference proteome</keyword>
<dbReference type="Proteomes" id="UP000596049">
    <property type="component" value="Chromosome"/>
</dbReference>
<feature type="domain" description="ATP-cone" evidence="10">
    <location>
        <begin position="5"/>
        <end position="98"/>
    </location>
</feature>
<reference evidence="11 12" key="1">
    <citation type="submission" date="2020-01" db="EMBL/GenBank/DDBJ databases">
        <authorList>
            <person name="Liu G."/>
            <person name="Liu B."/>
        </authorList>
    </citation>
    <scope>NUCLEOTIDE SEQUENCE [LARGE SCALE GENOMIC DNA]</scope>
    <source>
        <strain evidence="11 12">FJAT-51161</strain>
    </source>
</reference>
<keyword evidence="6 8" id="KW-0067">ATP-binding</keyword>
<dbReference type="InterPro" id="IPR000358">
    <property type="entry name" value="RNR_small_fam"/>
</dbReference>
<feature type="transmembrane region" description="Helical" evidence="9">
    <location>
        <begin position="247"/>
        <end position="273"/>
    </location>
</feature>
<name>A0ABX7AND8_9BACI</name>
<dbReference type="EC" id="1.17.4.1" evidence="4"/>
<evidence type="ECO:0000256" key="5">
    <source>
        <dbReference type="ARBA" id="ARBA00022741"/>
    </source>
</evidence>
<dbReference type="InterPro" id="IPR033909">
    <property type="entry name" value="RNR_small"/>
</dbReference>
<evidence type="ECO:0000256" key="6">
    <source>
        <dbReference type="ARBA" id="ARBA00022840"/>
    </source>
</evidence>
<dbReference type="Gene3D" id="1.10.620.20">
    <property type="entry name" value="Ribonucleotide Reductase, subunit A"/>
    <property type="match status" value="1"/>
</dbReference>
<keyword evidence="9" id="KW-0812">Transmembrane</keyword>
<evidence type="ECO:0000256" key="9">
    <source>
        <dbReference type="SAM" id="Phobius"/>
    </source>
</evidence>
<accession>A0ABX7AND8</accession>
<comment type="cofactor">
    <cofactor evidence="1">
        <name>Fe cation</name>
        <dbReference type="ChEBI" id="CHEBI:24875"/>
    </cofactor>
</comment>
<evidence type="ECO:0000256" key="4">
    <source>
        <dbReference type="ARBA" id="ARBA00012274"/>
    </source>
</evidence>
<protein>
    <recommendedName>
        <fullName evidence="4">ribonucleoside-diphosphate reductase</fullName>
        <ecNumber evidence="4">1.17.4.1</ecNumber>
    </recommendedName>
</protein>
<evidence type="ECO:0000256" key="7">
    <source>
        <dbReference type="ARBA" id="ARBA00047754"/>
    </source>
</evidence>
<dbReference type="InterPro" id="IPR012348">
    <property type="entry name" value="RNR-like"/>
</dbReference>
<organism evidence="11 12">
    <name type="scientific">Lysinibacillus agricola</name>
    <dbReference type="NCBI Taxonomy" id="2590012"/>
    <lineage>
        <taxon>Bacteria</taxon>
        <taxon>Bacillati</taxon>
        <taxon>Bacillota</taxon>
        <taxon>Bacilli</taxon>
        <taxon>Bacillales</taxon>
        <taxon>Bacillaceae</taxon>
        <taxon>Lysinibacillus</taxon>
    </lineage>
</organism>
<evidence type="ECO:0000256" key="2">
    <source>
        <dbReference type="ARBA" id="ARBA00009303"/>
    </source>
</evidence>
<evidence type="ECO:0000256" key="3">
    <source>
        <dbReference type="ARBA" id="ARBA00011209"/>
    </source>
</evidence>
<dbReference type="Pfam" id="PF03477">
    <property type="entry name" value="ATP-cone"/>
    <property type="match status" value="1"/>
</dbReference>
<dbReference type="Pfam" id="PF00268">
    <property type="entry name" value="Ribonuc_red_sm"/>
    <property type="match status" value="1"/>
</dbReference>
<dbReference type="SUPFAM" id="SSF47240">
    <property type="entry name" value="Ferritin-like"/>
    <property type="match status" value="1"/>
</dbReference>
<dbReference type="PROSITE" id="PS51161">
    <property type="entry name" value="ATP_CONE"/>
    <property type="match status" value="1"/>
</dbReference>
<comment type="similarity">
    <text evidence="2">Belongs to the ribonucleoside diphosphate reductase small chain family.</text>
</comment>
<dbReference type="PANTHER" id="PTHR21075">
    <property type="entry name" value="ANAEROBIC RIBONUCLEOSIDE-TRIPHOSPHATE REDUCTASE"/>
    <property type="match status" value="1"/>
</dbReference>
<evidence type="ECO:0000259" key="10">
    <source>
        <dbReference type="PROSITE" id="PS51161"/>
    </source>
</evidence>
<dbReference type="InterPro" id="IPR009078">
    <property type="entry name" value="Ferritin-like_SF"/>
</dbReference>
<gene>
    <name evidence="11" type="ORF">FJQ98_15825</name>
</gene>
<evidence type="ECO:0000313" key="11">
    <source>
        <dbReference type="EMBL" id="QQP10715.1"/>
    </source>
</evidence>
<comment type="catalytic activity">
    <reaction evidence="7">
        <text>a 2'-deoxyribonucleoside 5'-diphosphate + [thioredoxin]-disulfide + H2O = a ribonucleoside 5'-diphosphate + [thioredoxin]-dithiol</text>
        <dbReference type="Rhea" id="RHEA:23252"/>
        <dbReference type="Rhea" id="RHEA-COMP:10698"/>
        <dbReference type="Rhea" id="RHEA-COMP:10700"/>
        <dbReference type="ChEBI" id="CHEBI:15377"/>
        <dbReference type="ChEBI" id="CHEBI:29950"/>
        <dbReference type="ChEBI" id="CHEBI:50058"/>
        <dbReference type="ChEBI" id="CHEBI:57930"/>
        <dbReference type="ChEBI" id="CHEBI:73316"/>
        <dbReference type="EC" id="1.17.4.1"/>
    </reaction>
</comment>
<dbReference type="EMBL" id="CP067341">
    <property type="protein sequence ID" value="QQP10715.1"/>
    <property type="molecule type" value="Genomic_DNA"/>
</dbReference>
<evidence type="ECO:0000256" key="8">
    <source>
        <dbReference type="PROSITE-ProRule" id="PRU00492"/>
    </source>
</evidence>